<dbReference type="InterPro" id="IPR005835">
    <property type="entry name" value="NTP_transferase_dom"/>
</dbReference>
<gene>
    <name evidence="2" type="ORF">UFOPK3614_01161</name>
</gene>
<dbReference type="AlphaFoldDB" id="A0A6J7I7Z9"/>
<evidence type="ECO:0000259" key="1">
    <source>
        <dbReference type="Pfam" id="PF00483"/>
    </source>
</evidence>
<dbReference type="GO" id="GO:0047343">
    <property type="term" value="F:glucose-1-phosphate cytidylyltransferase activity"/>
    <property type="evidence" value="ECO:0007669"/>
    <property type="project" value="InterPro"/>
</dbReference>
<evidence type="ECO:0000313" key="2">
    <source>
        <dbReference type="EMBL" id="CAB4926617.1"/>
    </source>
</evidence>
<dbReference type="PANTHER" id="PTHR47183:SF1">
    <property type="entry name" value="GLUCOSE-1-PHOSPHATE CYTIDYLYLTRANSFERASE"/>
    <property type="match status" value="1"/>
</dbReference>
<dbReference type="GO" id="GO:0009243">
    <property type="term" value="P:O antigen biosynthetic process"/>
    <property type="evidence" value="ECO:0007669"/>
    <property type="project" value="InterPro"/>
</dbReference>
<dbReference type="NCBIfam" id="TIGR02623">
    <property type="entry name" value="G1P_cyt_trans"/>
    <property type="match status" value="1"/>
</dbReference>
<dbReference type="InterPro" id="IPR013446">
    <property type="entry name" value="G1P_cyt_trans-like"/>
</dbReference>
<feature type="domain" description="Nucleotidyl transferase" evidence="1">
    <location>
        <begin position="2"/>
        <end position="243"/>
    </location>
</feature>
<accession>A0A6J7I7Z9</accession>
<dbReference type="PANTHER" id="PTHR47183">
    <property type="entry name" value="GLUCOSE-1-PHOSPHATE CYTIDYLYLTRANSFERASE-RELATED"/>
    <property type="match status" value="1"/>
</dbReference>
<dbReference type="Gene3D" id="3.90.550.10">
    <property type="entry name" value="Spore Coat Polysaccharide Biosynthesis Protein SpsA, Chain A"/>
    <property type="match status" value="1"/>
</dbReference>
<dbReference type="CDD" id="cd02524">
    <property type="entry name" value="G1P_cytidylyltransferase"/>
    <property type="match status" value="1"/>
</dbReference>
<dbReference type="Pfam" id="PF00483">
    <property type="entry name" value="NTP_transferase"/>
    <property type="match status" value="1"/>
</dbReference>
<dbReference type="SUPFAM" id="SSF53448">
    <property type="entry name" value="Nucleotide-diphospho-sugar transferases"/>
    <property type="match status" value="1"/>
</dbReference>
<proteinExistence type="predicted"/>
<dbReference type="InterPro" id="IPR029044">
    <property type="entry name" value="Nucleotide-diphossugar_trans"/>
</dbReference>
<reference evidence="2" key="1">
    <citation type="submission" date="2020-05" db="EMBL/GenBank/DDBJ databases">
        <authorList>
            <person name="Chiriac C."/>
            <person name="Salcher M."/>
            <person name="Ghai R."/>
            <person name="Kavagutti S V."/>
        </authorList>
    </citation>
    <scope>NUCLEOTIDE SEQUENCE</scope>
</reference>
<dbReference type="InterPro" id="IPR046981">
    <property type="entry name" value="G1P_cyt_trans"/>
</dbReference>
<dbReference type="EMBL" id="CAFBMS010000101">
    <property type="protein sequence ID" value="CAB4926617.1"/>
    <property type="molecule type" value="Genomic_DNA"/>
</dbReference>
<name>A0A6J7I7Z9_9ZZZZ</name>
<protein>
    <submittedName>
        <fullName evidence="2">Unannotated protein</fullName>
    </submittedName>
</protein>
<organism evidence="2">
    <name type="scientific">freshwater metagenome</name>
    <dbReference type="NCBI Taxonomy" id="449393"/>
    <lineage>
        <taxon>unclassified sequences</taxon>
        <taxon>metagenomes</taxon>
        <taxon>ecological metagenomes</taxon>
    </lineage>
</organism>
<sequence length="252" mass="28112">MKAVILAGGRGTRLSEETLVKPKPLVEAHGKPLIWHIMQNYAHYGISEFIILAGYKGQQIREYFGNYWLNQADITFDLSTPEREIHEVRSLPWKVTVLDTGVDTNTGGRIARLKNLIDEEFLLTYGDGVSDVNIRELLAAHKLSGNLATLTAVQPPARFGALNLKGSQVSSFLEKPDGEGAWVNGGFFVLSPKVFDYLGTDHASFEIDTLPRIAEAGELGVYKHTGFWQPVDTIRDLQRLEEAFEKGMLPWV</sequence>